<evidence type="ECO:0000256" key="1">
    <source>
        <dbReference type="SAM" id="MobiDB-lite"/>
    </source>
</evidence>
<name>A0AAV6ILP2_9ERIC</name>
<feature type="compositionally biased region" description="Polar residues" evidence="1">
    <location>
        <begin position="98"/>
        <end position="109"/>
    </location>
</feature>
<protein>
    <submittedName>
        <fullName evidence="2">Uncharacterized protein</fullName>
    </submittedName>
</protein>
<dbReference type="EMBL" id="JACTNZ010000010">
    <property type="protein sequence ID" value="KAG5529387.1"/>
    <property type="molecule type" value="Genomic_DNA"/>
</dbReference>
<organism evidence="2 3">
    <name type="scientific">Rhododendron griersonianum</name>
    <dbReference type="NCBI Taxonomy" id="479676"/>
    <lineage>
        <taxon>Eukaryota</taxon>
        <taxon>Viridiplantae</taxon>
        <taxon>Streptophyta</taxon>
        <taxon>Embryophyta</taxon>
        <taxon>Tracheophyta</taxon>
        <taxon>Spermatophyta</taxon>
        <taxon>Magnoliopsida</taxon>
        <taxon>eudicotyledons</taxon>
        <taxon>Gunneridae</taxon>
        <taxon>Pentapetalae</taxon>
        <taxon>asterids</taxon>
        <taxon>Ericales</taxon>
        <taxon>Ericaceae</taxon>
        <taxon>Ericoideae</taxon>
        <taxon>Rhodoreae</taxon>
        <taxon>Rhododendron</taxon>
    </lineage>
</organism>
<comment type="caution">
    <text evidence="2">The sequence shown here is derived from an EMBL/GenBank/DDBJ whole genome shotgun (WGS) entry which is preliminary data.</text>
</comment>
<proteinExistence type="predicted"/>
<accession>A0AAV6ILP2</accession>
<keyword evidence="3" id="KW-1185">Reference proteome</keyword>
<dbReference type="AlphaFoldDB" id="A0AAV6ILP2"/>
<sequence>MNWFVTLPKTRASTSRLLGTIIIAPWSCQTAIYRTVGDGFAREWIEQNDTVISFPTKIPTVSSAVSQYFLAGRLEMGTSVPLPKKRVIHVEIQPSPSPWSFWSAKTQGQGRPGNVGPSASCRRS</sequence>
<reference evidence="2" key="1">
    <citation type="submission" date="2020-08" db="EMBL/GenBank/DDBJ databases">
        <title>Plant Genome Project.</title>
        <authorList>
            <person name="Zhang R.-G."/>
        </authorList>
    </citation>
    <scope>NUCLEOTIDE SEQUENCE</scope>
    <source>
        <strain evidence="2">WSP0</strain>
        <tissue evidence="2">Leaf</tissue>
    </source>
</reference>
<evidence type="ECO:0000313" key="3">
    <source>
        <dbReference type="Proteomes" id="UP000823749"/>
    </source>
</evidence>
<gene>
    <name evidence="2" type="ORF">RHGRI_029940</name>
</gene>
<feature type="region of interest" description="Disordered" evidence="1">
    <location>
        <begin position="96"/>
        <end position="124"/>
    </location>
</feature>
<evidence type="ECO:0000313" key="2">
    <source>
        <dbReference type="EMBL" id="KAG5529387.1"/>
    </source>
</evidence>
<dbReference type="Proteomes" id="UP000823749">
    <property type="component" value="Chromosome 10"/>
</dbReference>